<protein>
    <submittedName>
        <fullName evidence="1">Zinc ribbon domain-containing protein</fullName>
    </submittedName>
</protein>
<accession>A0A831RK28</accession>
<gene>
    <name evidence="1" type="ORF">ENI96_00310</name>
</gene>
<reference evidence="1" key="1">
    <citation type="journal article" date="2020" name="mSystems">
        <title>Genome- and Community-Level Interaction Insights into Carbon Utilization and Element Cycling Functions of Hydrothermarchaeota in Hydrothermal Sediment.</title>
        <authorList>
            <person name="Zhou Z."/>
            <person name="Liu Y."/>
            <person name="Xu W."/>
            <person name="Pan J."/>
            <person name="Luo Z.H."/>
            <person name="Li M."/>
        </authorList>
    </citation>
    <scope>NUCLEOTIDE SEQUENCE [LARGE SCALE GENOMIC DNA]</scope>
    <source>
        <strain evidence="1">HyVt-443</strain>
    </source>
</reference>
<proteinExistence type="predicted"/>
<dbReference type="Proteomes" id="UP000886251">
    <property type="component" value="Unassembled WGS sequence"/>
</dbReference>
<comment type="caution">
    <text evidence="1">The sequence shown here is derived from an EMBL/GenBank/DDBJ whole genome shotgun (WGS) entry which is preliminary data.</text>
</comment>
<name>A0A831RK28_9GAMM</name>
<sequence>MPTYDYVCDANGRQVEVSHKMSEVLSTWGELCERAGLEPGDTPAASPVRRLATGGNVISSTSRGEPAAPACATGGCCPGGMCGLPD</sequence>
<dbReference type="EMBL" id="DRKP01000006">
    <property type="protein sequence ID" value="HEB94858.1"/>
    <property type="molecule type" value="Genomic_DNA"/>
</dbReference>
<organism evidence="1">
    <name type="scientific">Sedimenticola thiotaurini</name>
    <dbReference type="NCBI Taxonomy" id="1543721"/>
    <lineage>
        <taxon>Bacteria</taxon>
        <taxon>Pseudomonadati</taxon>
        <taxon>Pseudomonadota</taxon>
        <taxon>Gammaproteobacteria</taxon>
        <taxon>Chromatiales</taxon>
        <taxon>Sedimenticolaceae</taxon>
        <taxon>Sedimenticola</taxon>
    </lineage>
</organism>
<evidence type="ECO:0000313" key="1">
    <source>
        <dbReference type="EMBL" id="HEB94858.1"/>
    </source>
</evidence>
<dbReference type="AlphaFoldDB" id="A0A831RK28"/>